<organism evidence="1 2">
    <name type="scientific">Rhododendron molle</name>
    <name type="common">Chinese azalea</name>
    <name type="synonym">Azalea mollis</name>
    <dbReference type="NCBI Taxonomy" id="49168"/>
    <lineage>
        <taxon>Eukaryota</taxon>
        <taxon>Viridiplantae</taxon>
        <taxon>Streptophyta</taxon>
        <taxon>Embryophyta</taxon>
        <taxon>Tracheophyta</taxon>
        <taxon>Spermatophyta</taxon>
        <taxon>Magnoliopsida</taxon>
        <taxon>eudicotyledons</taxon>
        <taxon>Gunneridae</taxon>
        <taxon>Pentapetalae</taxon>
        <taxon>asterids</taxon>
        <taxon>Ericales</taxon>
        <taxon>Ericaceae</taxon>
        <taxon>Ericoideae</taxon>
        <taxon>Rhodoreae</taxon>
        <taxon>Rhododendron</taxon>
    </lineage>
</organism>
<evidence type="ECO:0000313" key="1">
    <source>
        <dbReference type="EMBL" id="KAI8538440.1"/>
    </source>
</evidence>
<name>A0ACC0MC69_RHOML</name>
<evidence type="ECO:0000313" key="2">
    <source>
        <dbReference type="Proteomes" id="UP001062846"/>
    </source>
</evidence>
<accession>A0ACC0MC69</accession>
<comment type="caution">
    <text evidence="1">The sequence shown here is derived from an EMBL/GenBank/DDBJ whole genome shotgun (WGS) entry which is preliminary data.</text>
</comment>
<reference evidence="1" key="1">
    <citation type="submission" date="2022-02" db="EMBL/GenBank/DDBJ databases">
        <title>Plant Genome Project.</title>
        <authorList>
            <person name="Zhang R.-G."/>
        </authorList>
    </citation>
    <scope>NUCLEOTIDE SEQUENCE</scope>
    <source>
        <strain evidence="1">AT1</strain>
    </source>
</reference>
<dbReference type="Proteomes" id="UP001062846">
    <property type="component" value="Chromosome 9"/>
</dbReference>
<sequence>MEGSSPSIDPFFDPLVGSDFEIEIESNSIDNHMMTEEKKDTVMDSHLVWFAFLKFLFYIMSIMSGER</sequence>
<gene>
    <name evidence="1" type="ORF">RHMOL_Rhmol09G0103700</name>
</gene>
<dbReference type="EMBL" id="CM046396">
    <property type="protein sequence ID" value="KAI8538440.1"/>
    <property type="molecule type" value="Genomic_DNA"/>
</dbReference>
<keyword evidence="2" id="KW-1185">Reference proteome</keyword>
<proteinExistence type="predicted"/>
<protein>
    <submittedName>
        <fullName evidence="1">Uncharacterized protein</fullName>
    </submittedName>
</protein>